<keyword evidence="2" id="KW-1185">Reference proteome</keyword>
<dbReference type="Pfam" id="PF26146">
    <property type="entry name" value="PI-PLC_X"/>
    <property type="match status" value="1"/>
</dbReference>
<dbReference type="EMBL" id="KZ805509">
    <property type="protein sequence ID" value="PVH95092.1"/>
    <property type="molecule type" value="Genomic_DNA"/>
</dbReference>
<accession>A0A2V1DAI0</accession>
<dbReference type="GO" id="GO:0008081">
    <property type="term" value="F:phosphoric diester hydrolase activity"/>
    <property type="evidence" value="ECO:0007669"/>
    <property type="project" value="InterPro"/>
</dbReference>
<name>A0A2V1DAI0_9PLEO</name>
<dbReference type="PANTHER" id="PTHR13593:SF140">
    <property type="entry name" value="PLC-LIKE PHOSPHODIESTERASE"/>
    <property type="match status" value="1"/>
</dbReference>
<feature type="non-terminal residue" evidence="1">
    <location>
        <position position="314"/>
    </location>
</feature>
<protein>
    <submittedName>
        <fullName evidence="1">PLC-like phosphodiesterase</fullName>
    </submittedName>
</protein>
<dbReference type="OrthoDB" id="7984201at2759"/>
<sequence>STTATANISQKAHAPRLCNGHRELCGRKFSNVSMVVAHNSPFVVMHNAASNQQLPVLAQLNDGIRGLQFQTHLSNYNTSLHLCHTSCSLLDAGPLLTYLTTVTHWLSTHPNEVLAIMIGNGDRVSPSTYIRPFAASGMLPYIYTPPPHTNQSLSTWPTLNEMITRNKRVVVMLDYAANQTAVPWLLDEFAYQWQTPFSPTNSSFPCTQHRPPHQAEQVSKDRMYLLNHNLNIPLNLFNKHILMPALTLLDDINAANSSLNISLAANVERCTRGWGRPPNWLLVDFYNRGDFEGSVFEVAARANGVRYVRGRCCG</sequence>
<dbReference type="InterPro" id="IPR017946">
    <property type="entry name" value="PLC-like_Pdiesterase_TIM-brl"/>
</dbReference>
<feature type="non-terminal residue" evidence="1">
    <location>
        <position position="1"/>
    </location>
</feature>
<evidence type="ECO:0000313" key="1">
    <source>
        <dbReference type="EMBL" id="PVH95092.1"/>
    </source>
</evidence>
<dbReference type="Gene3D" id="3.20.20.190">
    <property type="entry name" value="Phosphatidylinositol (PI) phosphodiesterase"/>
    <property type="match status" value="1"/>
</dbReference>
<dbReference type="GO" id="GO:0006629">
    <property type="term" value="P:lipid metabolic process"/>
    <property type="evidence" value="ECO:0007669"/>
    <property type="project" value="InterPro"/>
</dbReference>
<dbReference type="InterPro" id="IPR051057">
    <property type="entry name" value="PI-PLC_domain"/>
</dbReference>
<dbReference type="Proteomes" id="UP000244855">
    <property type="component" value="Unassembled WGS sequence"/>
</dbReference>
<reference evidence="1 2" key="1">
    <citation type="journal article" date="2018" name="Sci. Rep.">
        <title>Comparative genomics provides insights into the lifestyle and reveals functional heterogeneity of dark septate endophytic fungi.</title>
        <authorList>
            <person name="Knapp D.G."/>
            <person name="Nemeth J.B."/>
            <person name="Barry K."/>
            <person name="Hainaut M."/>
            <person name="Henrissat B."/>
            <person name="Johnson J."/>
            <person name="Kuo A."/>
            <person name="Lim J.H.P."/>
            <person name="Lipzen A."/>
            <person name="Nolan M."/>
            <person name="Ohm R.A."/>
            <person name="Tamas L."/>
            <person name="Grigoriev I.V."/>
            <person name="Spatafora J.W."/>
            <person name="Nagy L.G."/>
            <person name="Kovacs G.M."/>
        </authorList>
    </citation>
    <scope>NUCLEOTIDE SEQUENCE [LARGE SCALE GENOMIC DNA]</scope>
    <source>
        <strain evidence="1 2">DSE2036</strain>
    </source>
</reference>
<dbReference type="PANTHER" id="PTHR13593">
    <property type="match status" value="1"/>
</dbReference>
<gene>
    <name evidence="1" type="ORF">DM02DRAFT_477767</name>
</gene>
<evidence type="ECO:0000313" key="2">
    <source>
        <dbReference type="Proteomes" id="UP000244855"/>
    </source>
</evidence>
<dbReference type="AlphaFoldDB" id="A0A2V1DAI0"/>
<dbReference type="SUPFAM" id="SSF51695">
    <property type="entry name" value="PLC-like phosphodiesterases"/>
    <property type="match status" value="1"/>
</dbReference>
<dbReference type="STRING" id="97972.A0A2V1DAI0"/>
<organism evidence="1 2">
    <name type="scientific">Periconia macrospinosa</name>
    <dbReference type="NCBI Taxonomy" id="97972"/>
    <lineage>
        <taxon>Eukaryota</taxon>
        <taxon>Fungi</taxon>
        <taxon>Dikarya</taxon>
        <taxon>Ascomycota</taxon>
        <taxon>Pezizomycotina</taxon>
        <taxon>Dothideomycetes</taxon>
        <taxon>Pleosporomycetidae</taxon>
        <taxon>Pleosporales</taxon>
        <taxon>Massarineae</taxon>
        <taxon>Periconiaceae</taxon>
        <taxon>Periconia</taxon>
    </lineage>
</organism>
<proteinExistence type="predicted"/>